<feature type="chain" id="PRO_5013014830" evidence="1">
    <location>
        <begin position="35"/>
        <end position="120"/>
    </location>
</feature>
<organism evidence="2 3">
    <name type="scientific">SAR86 cluster bacterium</name>
    <dbReference type="NCBI Taxonomy" id="2030880"/>
    <lineage>
        <taxon>Bacteria</taxon>
        <taxon>Pseudomonadati</taxon>
        <taxon>Pseudomonadota</taxon>
        <taxon>Gammaproteobacteria</taxon>
        <taxon>SAR86 cluster</taxon>
    </lineage>
</organism>
<evidence type="ECO:0000256" key="1">
    <source>
        <dbReference type="SAM" id="SignalP"/>
    </source>
</evidence>
<gene>
    <name evidence="2" type="ORF">COB20_15810</name>
</gene>
<evidence type="ECO:0000313" key="2">
    <source>
        <dbReference type="EMBL" id="PCI73821.1"/>
    </source>
</evidence>
<dbReference type="AlphaFoldDB" id="A0A2A4WUV3"/>
<evidence type="ECO:0000313" key="3">
    <source>
        <dbReference type="Proteomes" id="UP000218767"/>
    </source>
</evidence>
<sequence>METTANTLQPQASPRLLSSLIALLFMMLGQAVQAAEESCESFPNAGSDGDLLVALVVSASDDSLLQLNLDDNEVCTLNRTSTDLSDLASTSFHINTTLDEFTVQVTVEDFDTWLRINFKV</sequence>
<reference evidence="3" key="1">
    <citation type="submission" date="2017-08" db="EMBL/GenBank/DDBJ databases">
        <title>A dynamic microbial community with high functional redundancy inhabits the cold, oxic subseafloor aquifer.</title>
        <authorList>
            <person name="Tully B.J."/>
            <person name="Wheat C.G."/>
            <person name="Glazer B.T."/>
            <person name="Huber J.A."/>
        </authorList>
    </citation>
    <scope>NUCLEOTIDE SEQUENCE [LARGE SCALE GENOMIC DNA]</scope>
</reference>
<feature type="signal peptide" evidence="1">
    <location>
        <begin position="1"/>
        <end position="34"/>
    </location>
</feature>
<name>A0A2A4WUV3_9GAMM</name>
<protein>
    <submittedName>
        <fullName evidence="2">Uncharacterized protein</fullName>
    </submittedName>
</protein>
<proteinExistence type="predicted"/>
<comment type="caution">
    <text evidence="2">The sequence shown here is derived from an EMBL/GenBank/DDBJ whole genome shotgun (WGS) entry which is preliminary data.</text>
</comment>
<dbReference type="EMBL" id="NVUL01000114">
    <property type="protein sequence ID" value="PCI73821.1"/>
    <property type="molecule type" value="Genomic_DNA"/>
</dbReference>
<dbReference type="Proteomes" id="UP000218767">
    <property type="component" value="Unassembled WGS sequence"/>
</dbReference>
<keyword evidence="1" id="KW-0732">Signal</keyword>
<accession>A0A2A4WUV3</accession>